<keyword evidence="1" id="KW-0285">Flavoprotein</keyword>
<evidence type="ECO:0000256" key="1">
    <source>
        <dbReference type="ARBA" id="ARBA00022630"/>
    </source>
</evidence>
<dbReference type="EMBL" id="JAZHXI010000008">
    <property type="protein sequence ID" value="KAL2068741.1"/>
    <property type="molecule type" value="Genomic_DNA"/>
</dbReference>
<protein>
    <recommendedName>
        <fullName evidence="6">Nitronate monooxygenase domain-containing protein</fullName>
    </recommendedName>
</protein>
<keyword evidence="3" id="KW-0560">Oxidoreductase</keyword>
<evidence type="ECO:0000256" key="3">
    <source>
        <dbReference type="ARBA" id="ARBA00023002"/>
    </source>
</evidence>
<dbReference type="InterPro" id="IPR013785">
    <property type="entry name" value="Aldolase_TIM"/>
</dbReference>
<dbReference type="PANTHER" id="PTHR32332:SF34">
    <property type="entry name" value="2-NITROPROPANE DIOXYGENASE FAMILY, PUTATIVE-RELATED"/>
    <property type="match status" value="1"/>
</dbReference>
<dbReference type="Pfam" id="PF03060">
    <property type="entry name" value="NMO"/>
    <property type="match status" value="1"/>
</dbReference>
<evidence type="ECO:0000256" key="2">
    <source>
        <dbReference type="ARBA" id="ARBA00022643"/>
    </source>
</evidence>
<gene>
    <name evidence="4" type="ORF">VTL71DRAFT_15079</name>
</gene>
<dbReference type="CDD" id="cd04730">
    <property type="entry name" value="NPD_like"/>
    <property type="match status" value="1"/>
</dbReference>
<keyword evidence="5" id="KW-1185">Reference proteome</keyword>
<dbReference type="SUPFAM" id="SSF51412">
    <property type="entry name" value="Inosine monophosphate dehydrogenase (IMPDH)"/>
    <property type="match status" value="1"/>
</dbReference>
<sequence>MRLIATNPLTSAVSRAGGLGFLGAGTDVSTLPSLLQEATTLFQKSPLPKTPDGILPIGVGFICWGADLSMTLLAIKSAPLKPAAAWLFAPQDPKQLVSWTEGIRKASDGKTKIWIQIGTVASAVDIAKSCKPDVLVIQGADAGGHGLVQSSSIISLLPECVDALASKGFGSIPLIATGGIMDGRGTAAALMLGASGVCMGTRFLASPEAVISEGYRNAVVEAKDGGVTTARTTVYDKARGTRGWPEIYNGRGVLNQSFWDSQNGMTEEENAKLYEEAVKMGDQGWGERGRMTTYAGTGVGLVKKVVPAGEIVKEVLKDCSQRLSRFRTYPSSIGSYKAKI</sequence>
<reference evidence="4 5" key="1">
    <citation type="journal article" date="2024" name="Commun. Biol.">
        <title>Comparative genomic analysis of thermophilic fungi reveals convergent evolutionary adaptations and gene losses.</title>
        <authorList>
            <person name="Steindorff A.S."/>
            <person name="Aguilar-Pontes M.V."/>
            <person name="Robinson A.J."/>
            <person name="Andreopoulos B."/>
            <person name="LaButti K."/>
            <person name="Kuo A."/>
            <person name="Mondo S."/>
            <person name="Riley R."/>
            <person name="Otillar R."/>
            <person name="Haridas S."/>
            <person name="Lipzen A."/>
            <person name="Grimwood J."/>
            <person name="Schmutz J."/>
            <person name="Clum A."/>
            <person name="Reid I.D."/>
            <person name="Moisan M.C."/>
            <person name="Butler G."/>
            <person name="Nguyen T.T.M."/>
            <person name="Dewar K."/>
            <person name="Conant G."/>
            <person name="Drula E."/>
            <person name="Henrissat B."/>
            <person name="Hansel C."/>
            <person name="Singer S."/>
            <person name="Hutchinson M.I."/>
            <person name="de Vries R.P."/>
            <person name="Natvig D.O."/>
            <person name="Powell A.J."/>
            <person name="Tsang A."/>
            <person name="Grigoriev I.V."/>
        </authorList>
    </citation>
    <scope>NUCLEOTIDE SEQUENCE [LARGE SCALE GENOMIC DNA]</scope>
    <source>
        <strain evidence="4 5">CBS 494.80</strain>
    </source>
</reference>
<evidence type="ECO:0000313" key="4">
    <source>
        <dbReference type="EMBL" id="KAL2068741.1"/>
    </source>
</evidence>
<organism evidence="4 5">
    <name type="scientific">Oculimacula yallundae</name>
    <dbReference type="NCBI Taxonomy" id="86028"/>
    <lineage>
        <taxon>Eukaryota</taxon>
        <taxon>Fungi</taxon>
        <taxon>Dikarya</taxon>
        <taxon>Ascomycota</taxon>
        <taxon>Pezizomycotina</taxon>
        <taxon>Leotiomycetes</taxon>
        <taxon>Helotiales</taxon>
        <taxon>Ploettnerulaceae</taxon>
        <taxon>Oculimacula</taxon>
    </lineage>
</organism>
<dbReference type="Gene3D" id="3.20.20.70">
    <property type="entry name" value="Aldolase class I"/>
    <property type="match status" value="1"/>
</dbReference>
<dbReference type="InterPro" id="IPR004136">
    <property type="entry name" value="NMO"/>
</dbReference>
<accession>A0ABR4CFJ5</accession>
<evidence type="ECO:0000313" key="5">
    <source>
        <dbReference type="Proteomes" id="UP001595075"/>
    </source>
</evidence>
<name>A0ABR4CFJ5_9HELO</name>
<comment type="caution">
    <text evidence="4">The sequence shown here is derived from an EMBL/GenBank/DDBJ whole genome shotgun (WGS) entry which is preliminary data.</text>
</comment>
<dbReference type="Proteomes" id="UP001595075">
    <property type="component" value="Unassembled WGS sequence"/>
</dbReference>
<proteinExistence type="predicted"/>
<keyword evidence="2" id="KW-0288">FMN</keyword>
<evidence type="ECO:0008006" key="6">
    <source>
        <dbReference type="Google" id="ProtNLM"/>
    </source>
</evidence>
<dbReference type="PANTHER" id="PTHR32332">
    <property type="entry name" value="2-NITROPROPANE DIOXYGENASE"/>
    <property type="match status" value="1"/>
</dbReference>